<comment type="cofactor">
    <cofactor evidence="1">
        <name>Mg(2+)</name>
        <dbReference type="ChEBI" id="CHEBI:18420"/>
    </cofactor>
</comment>
<name>A0A6J5LQK7_9CAUD</name>
<evidence type="ECO:0000256" key="2">
    <source>
        <dbReference type="ARBA" id="ARBA00022722"/>
    </source>
</evidence>
<dbReference type="InterPro" id="IPR011335">
    <property type="entry name" value="Restrct_endonuc-II-like"/>
</dbReference>
<dbReference type="InterPro" id="IPR011856">
    <property type="entry name" value="tRNA_endonuc-like_dom_sf"/>
</dbReference>
<proteinExistence type="predicted"/>
<dbReference type="GO" id="GO:0003676">
    <property type="term" value="F:nucleic acid binding"/>
    <property type="evidence" value="ECO:0007669"/>
    <property type="project" value="InterPro"/>
</dbReference>
<evidence type="ECO:0000313" key="5">
    <source>
        <dbReference type="EMBL" id="CAB4135523.1"/>
    </source>
</evidence>
<keyword evidence="2" id="KW-0540">Nuclease</keyword>
<dbReference type="SUPFAM" id="SSF52980">
    <property type="entry name" value="Restriction endonuclease-like"/>
    <property type="match status" value="1"/>
</dbReference>
<dbReference type="Gene3D" id="3.40.1350.10">
    <property type="match status" value="1"/>
</dbReference>
<dbReference type="GO" id="GO:0016788">
    <property type="term" value="F:hydrolase activity, acting on ester bonds"/>
    <property type="evidence" value="ECO:0007669"/>
    <property type="project" value="InterPro"/>
</dbReference>
<accession>A0A6J5LQK7</accession>
<dbReference type="GO" id="GO:0004518">
    <property type="term" value="F:nuclease activity"/>
    <property type="evidence" value="ECO:0007669"/>
    <property type="project" value="UniProtKB-KW"/>
</dbReference>
<evidence type="ECO:0000259" key="4">
    <source>
        <dbReference type="SMART" id="SM00990"/>
    </source>
</evidence>
<dbReference type="Pfam" id="PF08774">
    <property type="entry name" value="VRR_NUC"/>
    <property type="match status" value="1"/>
</dbReference>
<organism evidence="5">
    <name type="scientific">uncultured Caudovirales phage</name>
    <dbReference type="NCBI Taxonomy" id="2100421"/>
    <lineage>
        <taxon>Viruses</taxon>
        <taxon>Duplodnaviria</taxon>
        <taxon>Heunggongvirae</taxon>
        <taxon>Uroviricota</taxon>
        <taxon>Caudoviricetes</taxon>
        <taxon>Peduoviridae</taxon>
        <taxon>Maltschvirus</taxon>
        <taxon>Maltschvirus maltsch</taxon>
    </lineage>
</organism>
<sequence>MAQTPEGKIKDGVKKVLKARGIWFYMPVAGPFSAHGIPDFVCIWDGKFLGIETKAKGKIGNLTPNQERVIKEINEHGGIAIVVDDPKTVEEFLNG</sequence>
<feature type="domain" description="VRR-NUC" evidence="4">
    <location>
        <begin position="4"/>
        <end position="87"/>
    </location>
</feature>
<dbReference type="SMART" id="SM00990">
    <property type="entry name" value="VRR_NUC"/>
    <property type="match status" value="1"/>
</dbReference>
<dbReference type="InterPro" id="IPR014883">
    <property type="entry name" value="VRR_NUC"/>
</dbReference>
<evidence type="ECO:0000256" key="3">
    <source>
        <dbReference type="ARBA" id="ARBA00022801"/>
    </source>
</evidence>
<protein>
    <submittedName>
        <fullName evidence="5">VRR-NUC domain containing protein</fullName>
    </submittedName>
</protein>
<reference evidence="5" key="1">
    <citation type="submission" date="2020-04" db="EMBL/GenBank/DDBJ databases">
        <authorList>
            <person name="Chiriac C."/>
            <person name="Salcher M."/>
            <person name="Ghai R."/>
            <person name="Kavagutti S V."/>
        </authorList>
    </citation>
    <scope>NUCLEOTIDE SEQUENCE</scope>
</reference>
<dbReference type="EMBL" id="LR796300">
    <property type="protein sequence ID" value="CAB4135523.1"/>
    <property type="molecule type" value="Genomic_DNA"/>
</dbReference>
<gene>
    <name evidence="5" type="ORF">UFOVP285_45</name>
</gene>
<keyword evidence="3" id="KW-0378">Hydrolase</keyword>
<evidence type="ECO:0000256" key="1">
    <source>
        <dbReference type="ARBA" id="ARBA00001946"/>
    </source>
</evidence>